<keyword evidence="2" id="KW-0472">Membrane</keyword>
<sequence>MDVPLMLPEDETNIHKEPVQTVLEKLNTSLDKGLTNQDANSLRDRYGENLLKKPVDCPSWLCCLLPCLGNVASNQLFGEVVPDDALVLRNGRWITLDASSLVRGDIVKVQNGESIAADMRVLECSPGTQVSQLYLTGKDAPKDVAVEATAEDFLESGNMLFLSSHVVQGECTSVVVAVGDQTALHQLIRAGKWPPANL</sequence>
<comment type="subcellular location">
    <subcellularLocation>
        <location evidence="1">Cell membrane</location>
        <topology evidence="1">Multi-pass membrane protein</topology>
    </subcellularLocation>
</comment>
<dbReference type="EMBL" id="HBIU01005660">
    <property type="protein sequence ID" value="CAE0623520.1"/>
    <property type="molecule type" value="Transcribed_RNA"/>
</dbReference>
<dbReference type="AlphaFoldDB" id="A0A6V1NKT4"/>
<name>A0A6V1NKT4_HETAK</name>
<evidence type="ECO:0000256" key="1">
    <source>
        <dbReference type="ARBA" id="ARBA00004651"/>
    </source>
</evidence>
<gene>
    <name evidence="5" type="ORF">HAKA00212_LOCUS2185</name>
    <name evidence="6" type="ORF">HAKA00212_LOCUS2186</name>
</gene>
<dbReference type="InterPro" id="IPR023298">
    <property type="entry name" value="ATPase_P-typ_TM_dom_sf"/>
</dbReference>
<dbReference type="SUPFAM" id="SSF81653">
    <property type="entry name" value="Calcium ATPase, transduction domain A"/>
    <property type="match status" value="1"/>
</dbReference>
<dbReference type="GO" id="GO:0005886">
    <property type="term" value="C:plasma membrane"/>
    <property type="evidence" value="ECO:0007669"/>
    <property type="project" value="UniProtKB-SubCell"/>
</dbReference>
<dbReference type="PANTHER" id="PTHR43294">
    <property type="entry name" value="SODIUM/POTASSIUM-TRANSPORTING ATPASE SUBUNIT ALPHA"/>
    <property type="match status" value="1"/>
</dbReference>
<organism evidence="6">
    <name type="scientific">Heterosigma akashiwo</name>
    <name type="common">Chromophytic alga</name>
    <name type="synonym">Heterosigma carterae</name>
    <dbReference type="NCBI Taxonomy" id="2829"/>
    <lineage>
        <taxon>Eukaryota</taxon>
        <taxon>Sar</taxon>
        <taxon>Stramenopiles</taxon>
        <taxon>Ochrophyta</taxon>
        <taxon>Raphidophyceae</taxon>
        <taxon>Chattonellales</taxon>
        <taxon>Chattonellaceae</taxon>
        <taxon>Heterosigma</taxon>
    </lineage>
</organism>
<dbReference type="Pfam" id="PF00690">
    <property type="entry name" value="Cation_ATPase_N"/>
    <property type="match status" value="1"/>
</dbReference>
<dbReference type="GO" id="GO:1902600">
    <property type="term" value="P:proton transmembrane transport"/>
    <property type="evidence" value="ECO:0007669"/>
    <property type="project" value="TreeGrafter"/>
</dbReference>
<evidence type="ECO:0000313" key="6">
    <source>
        <dbReference type="EMBL" id="CAE0623520.1"/>
    </source>
</evidence>
<evidence type="ECO:0000259" key="4">
    <source>
        <dbReference type="Pfam" id="PF00690"/>
    </source>
</evidence>
<feature type="domain" description="Cation-transporting P-type ATPase N-terminal" evidence="4">
    <location>
        <begin position="15"/>
        <end position="62"/>
    </location>
</feature>
<dbReference type="PANTHER" id="PTHR43294:SF21">
    <property type="entry name" value="CATION TRANSPORTING ATPASE"/>
    <property type="match status" value="1"/>
</dbReference>
<feature type="domain" description="P-type ATPase A" evidence="3">
    <location>
        <begin position="80"/>
        <end position="190"/>
    </location>
</feature>
<dbReference type="InterPro" id="IPR004014">
    <property type="entry name" value="ATPase_P-typ_cation-transptr_N"/>
</dbReference>
<evidence type="ECO:0000256" key="2">
    <source>
        <dbReference type="ARBA" id="ARBA00022475"/>
    </source>
</evidence>
<proteinExistence type="predicted"/>
<dbReference type="EMBL" id="HBIU01005659">
    <property type="protein sequence ID" value="CAE0623519.1"/>
    <property type="molecule type" value="Transcribed_RNA"/>
</dbReference>
<protein>
    <submittedName>
        <fullName evidence="6">Uncharacterized protein</fullName>
    </submittedName>
</protein>
<keyword evidence="2" id="KW-1003">Cell membrane</keyword>
<accession>A0A6V1NKT4</accession>
<dbReference type="InterPro" id="IPR059000">
    <property type="entry name" value="ATPase_P-type_domA"/>
</dbReference>
<dbReference type="Pfam" id="PF00122">
    <property type="entry name" value="E1-E2_ATPase"/>
    <property type="match status" value="1"/>
</dbReference>
<dbReference type="GO" id="GO:0019829">
    <property type="term" value="F:ATPase-coupled monoatomic cation transmembrane transporter activity"/>
    <property type="evidence" value="ECO:0007669"/>
    <property type="project" value="TreeGrafter"/>
</dbReference>
<dbReference type="SUPFAM" id="SSF81665">
    <property type="entry name" value="Calcium ATPase, transmembrane domain M"/>
    <property type="match status" value="1"/>
</dbReference>
<dbReference type="Gene3D" id="2.70.150.10">
    <property type="entry name" value="Calcium-transporting ATPase, cytoplasmic transduction domain A"/>
    <property type="match status" value="1"/>
</dbReference>
<reference evidence="6" key="1">
    <citation type="submission" date="2021-01" db="EMBL/GenBank/DDBJ databases">
        <authorList>
            <person name="Corre E."/>
            <person name="Pelletier E."/>
            <person name="Niang G."/>
            <person name="Scheremetjew M."/>
            <person name="Finn R."/>
            <person name="Kale V."/>
            <person name="Holt S."/>
            <person name="Cochrane G."/>
            <person name="Meng A."/>
            <person name="Brown T."/>
            <person name="Cohen L."/>
        </authorList>
    </citation>
    <scope>NUCLEOTIDE SEQUENCE</scope>
    <source>
        <strain evidence="6">CCMP3107</strain>
    </source>
</reference>
<dbReference type="InterPro" id="IPR008250">
    <property type="entry name" value="ATPase_P-typ_transduc_dom_A_sf"/>
</dbReference>
<evidence type="ECO:0000259" key="3">
    <source>
        <dbReference type="Pfam" id="PF00122"/>
    </source>
</evidence>
<evidence type="ECO:0000313" key="5">
    <source>
        <dbReference type="EMBL" id="CAE0623519.1"/>
    </source>
</evidence>
<dbReference type="InterPro" id="IPR050510">
    <property type="entry name" value="Cation_transp_ATPase_P-type"/>
</dbReference>